<dbReference type="Pfam" id="PF00582">
    <property type="entry name" value="Usp"/>
    <property type="match status" value="2"/>
</dbReference>
<gene>
    <name evidence="3" type="ORF">J2T57_004113</name>
</gene>
<comment type="caution">
    <text evidence="3">The sequence shown here is derived from an EMBL/GenBank/DDBJ whole genome shotgun (WGS) entry which is preliminary data.</text>
</comment>
<sequence>MFRRVVLPLDGSVTAERALPHAVSAAQAMDARLVLLRVIDHQAGSDTNRPADPLEWELLKAEAGAYLNAVAARLAQLGVETETATAEGDAVEEIVNCARAGPRTLLVICSHGSSGTSAWVLGGVVQKTALHANVSFLVVRAYSTEQPDAGSLVYRRVLLPLDGSRRAECVLPMLETLTRRHGSEVVLVSVVNALATCAGLADDDSRLGVLRELDAERVAGAGRYLQSLAQRLAGEGMSTRTRVELQASSDVALREIAAEEQVDLVILAAHGGACGARLPFGAVPMNLLIYGETPLLVIQDLPPEEIELSRAARSAREVSGH</sequence>
<dbReference type="CDD" id="cd00293">
    <property type="entry name" value="USP-like"/>
    <property type="match status" value="2"/>
</dbReference>
<dbReference type="EMBL" id="JALJXV010000012">
    <property type="protein sequence ID" value="MCP1676939.1"/>
    <property type="molecule type" value="Genomic_DNA"/>
</dbReference>
<keyword evidence="4" id="KW-1185">Reference proteome</keyword>
<dbReference type="PANTHER" id="PTHR46268">
    <property type="entry name" value="STRESS RESPONSE PROTEIN NHAX"/>
    <property type="match status" value="1"/>
</dbReference>
<proteinExistence type="inferred from homology"/>
<dbReference type="AlphaFoldDB" id="A0AAE3KDK1"/>
<dbReference type="Gene3D" id="3.40.50.620">
    <property type="entry name" value="HUPs"/>
    <property type="match status" value="2"/>
</dbReference>
<dbReference type="Proteomes" id="UP001205843">
    <property type="component" value="Unassembled WGS sequence"/>
</dbReference>
<organism evidence="3 4">
    <name type="scientific">Natronocella acetinitrilica</name>
    <dbReference type="NCBI Taxonomy" id="414046"/>
    <lineage>
        <taxon>Bacteria</taxon>
        <taxon>Pseudomonadati</taxon>
        <taxon>Pseudomonadota</taxon>
        <taxon>Gammaproteobacteria</taxon>
        <taxon>Chromatiales</taxon>
        <taxon>Ectothiorhodospiraceae</taxon>
        <taxon>Natronocella</taxon>
    </lineage>
</organism>
<feature type="domain" description="UspA" evidence="2">
    <location>
        <begin position="154"/>
        <end position="298"/>
    </location>
</feature>
<evidence type="ECO:0000259" key="2">
    <source>
        <dbReference type="Pfam" id="PF00582"/>
    </source>
</evidence>
<evidence type="ECO:0000256" key="1">
    <source>
        <dbReference type="ARBA" id="ARBA00008791"/>
    </source>
</evidence>
<dbReference type="InterPro" id="IPR014729">
    <property type="entry name" value="Rossmann-like_a/b/a_fold"/>
</dbReference>
<name>A0AAE3KDK1_9GAMM</name>
<protein>
    <submittedName>
        <fullName evidence="3">Nucleotide-binding universal stress UspA family protein</fullName>
    </submittedName>
</protein>
<accession>A0AAE3KDK1</accession>
<evidence type="ECO:0000313" key="3">
    <source>
        <dbReference type="EMBL" id="MCP1676939.1"/>
    </source>
</evidence>
<dbReference type="InterPro" id="IPR006016">
    <property type="entry name" value="UspA"/>
</dbReference>
<dbReference type="PRINTS" id="PR01438">
    <property type="entry name" value="UNVRSLSTRESS"/>
</dbReference>
<dbReference type="RefSeq" id="WP_253484471.1">
    <property type="nucleotide sequence ID" value="NZ_JALJXV010000012.1"/>
</dbReference>
<dbReference type="SUPFAM" id="SSF52402">
    <property type="entry name" value="Adenine nucleotide alpha hydrolases-like"/>
    <property type="match status" value="2"/>
</dbReference>
<reference evidence="3" key="1">
    <citation type="submission" date="2022-03" db="EMBL/GenBank/DDBJ databases">
        <title>Genomic Encyclopedia of Type Strains, Phase III (KMG-III): the genomes of soil and plant-associated and newly described type strains.</title>
        <authorList>
            <person name="Whitman W."/>
        </authorList>
    </citation>
    <scope>NUCLEOTIDE SEQUENCE</scope>
    <source>
        <strain evidence="3">ANL 6-2</strain>
    </source>
</reference>
<comment type="similarity">
    <text evidence="1">Belongs to the universal stress protein A family.</text>
</comment>
<dbReference type="PANTHER" id="PTHR46268:SF6">
    <property type="entry name" value="UNIVERSAL STRESS PROTEIN UP12"/>
    <property type="match status" value="1"/>
</dbReference>
<dbReference type="InterPro" id="IPR006015">
    <property type="entry name" value="Universal_stress_UspA"/>
</dbReference>
<feature type="domain" description="UspA" evidence="2">
    <location>
        <begin position="1"/>
        <end position="140"/>
    </location>
</feature>
<evidence type="ECO:0000313" key="4">
    <source>
        <dbReference type="Proteomes" id="UP001205843"/>
    </source>
</evidence>